<dbReference type="Gene3D" id="6.10.250.3370">
    <property type="match status" value="1"/>
</dbReference>
<dbReference type="PANTHER" id="PTHR34384:SF6">
    <property type="entry name" value="STAPHYLOFERRIN B SYNTHASE"/>
    <property type="match status" value="1"/>
</dbReference>
<accession>A0A4D6GWB9</accession>
<dbReference type="InterPro" id="IPR037455">
    <property type="entry name" value="LucA/IucC-like"/>
</dbReference>
<sequence>MNTYEDTLQDAVTADTWATVERSLLAKLLREFTYEELLAPERTTDTDRGGRYRLVLPAADDADTVRYRFEAEERLMDTLRVFPDTIERAPADADSWATATDPIRFLLDARETLDATELTTGHLIREYRNTLLADAHIEARSAPESFADCSYAEYESEMTGHPWITFNKGRLGWDYEDYRDYAPERRQTTTIGWLAVRTDRVTFETVSGLTPTGLLRGELGDQYDDFMATLADRGLDPQEYTLLPVHNYQWETTITSLYASELAADAIVPLGNGADSYLPGQSVRTLFNVDAPEKHNVKLPMKIRNTLVWRGLPGDRTEAAPRVTEYITDIRDGDPFLRDDCELVLPGEVAGVNYDHPAFSELEDNAYQYDELLGAVWRESITDAIPDSQQAVTLAALLHEADGTAVISEFVERSPLELSAWLTELFDTLLPPLLHYLYRYGTVFSPHGENTIVILDEEFVPTRLGVKDFVDDVNISDQPLPELADLDADLRRVLRSEPPNGLCQFYFCGLFVGVFRYLSDVLTAHHGYDETEFWTQVRDAITAYQAEFPELSDRFETFDLLQPTFTKLCLNRNRLTEEGYSDTASRPHAAEHGTVTNALHEVAGDADE</sequence>
<feature type="domain" description="Aerobactin siderophore biosynthesis IucA/IucC-like C-terminal" evidence="3">
    <location>
        <begin position="419"/>
        <end position="580"/>
    </location>
</feature>
<dbReference type="InterPro" id="IPR022770">
    <property type="entry name" value="IucA/IucC-like_C"/>
</dbReference>
<geneLocation type="plasmid" evidence="4">
    <name>pHSAL1</name>
</geneLocation>
<evidence type="ECO:0000256" key="1">
    <source>
        <dbReference type="ARBA" id="ARBA00004924"/>
    </source>
</evidence>
<dbReference type="GO" id="GO:0019290">
    <property type="term" value="P:siderophore biosynthetic process"/>
    <property type="evidence" value="ECO:0007669"/>
    <property type="project" value="InterPro"/>
</dbReference>
<evidence type="ECO:0000313" key="6">
    <source>
        <dbReference type="Proteomes" id="UP000296216"/>
    </source>
</evidence>
<evidence type="ECO:0000313" key="5">
    <source>
        <dbReference type="EMBL" id="TYO75016.1"/>
    </source>
</evidence>
<dbReference type="PANTHER" id="PTHR34384">
    <property type="entry name" value="L-2,3-DIAMINOPROPANOATE--CITRATE LIGASE"/>
    <property type="match status" value="1"/>
</dbReference>
<dbReference type="Proteomes" id="UP000296216">
    <property type="component" value="Plasmid pHSAL1"/>
</dbReference>
<protein>
    <submittedName>
        <fullName evidence="4">Siderophore biosynthesis protein IucC</fullName>
        <ecNumber evidence="4">6.3.2.-</ecNumber>
    </submittedName>
    <submittedName>
        <fullName evidence="5">Siderophore synthetase component</fullName>
    </submittedName>
</protein>
<dbReference type="EC" id="6.3.2.-" evidence="4"/>
<name>A0A4D6GWB9_HALS9</name>
<evidence type="ECO:0000259" key="2">
    <source>
        <dbReference type="Pfam" id="PF04183"/>
    </source>
</evidence>
<dbReference type="Pfam" id="PF04183">
    <property type="entry name" value="IucA_IucC"/>
    <property type="match status" value="1"/>
</dbReference>
<dbReference type="RefSeq" id="WP_010904090.1">
    <property type="nucleotide sequence ID" value="NZ_VRYN01000008.1"/>
</dbReference>
<evidence type="ECO:0000259" key="3">
    <source>
        <dbReference type="Pfam" id="PF06276"/>
    </source>
</evidence>
<geneLocation type="plasmid" evidence="6">
    <name>phsal1</name>
</geneLocation>
<feature type="domain" description="Aerobactin siderophore biosynthesis IucA/IucC N-terminal" evidence="2">
    <location>
        <begin position="150"/>
        <end position="399"/>
    </location>
</feature>
<keyword evidence="4" id="KW-0614">Plasmid</keyword>
<dbReference type="EMBL" id="CP038632">
    <property type="protein sequence ID" value="QCC46005.1"/>
    <property type="molecule type" value="Genomic_DNA"/>
</dbReference>
<keyword evidence="4" id="KW-0436">Ligase</keyword>
<dbReference type="InterPro" id="IPR007310">
    <property type="entry name" value="Aerobactin_biosyn_IucA/IucC_N"/>
</dbReference>
<comment type="pathway">
    <text evidence="1">Siderophore biosynthesis.</text>
</comment>
<evidence type="ECO:0000313" key="4">
    <source>
        <dbReference type="EMBL" id="QCC46005.1"/>
    </source>
</evidence>
<reference evidence="4 6" key="1">
    <citation type="journal article" date="2019" name="Microbiol. Resour. Announc.">
        <title>The Genome Sequence of the Halobacterium salinarum Type Strain Is Closely Related to That of Laboratory Strains NRC-1 and R1.</title>
        <authorList>
            <person name="Pfeiffer F."/>
            <person name="Marchfelder A."/>
            <person name="Habermann B."/>
            <person name="Dyall-Smith M.L."/>
        </authorList>
    </citation>
    <scope>NUCLEOTIDE SEQUENCE [LARGE SCALE GENOMIC DNA]</scope>
    <source>
        <strain evidence="4">91-R6</strain>
        <strain evidence="6">ATCC 33171 / DSM 3754 / JCM 8978 / NBRC 102687 / NCIMB 764 / 91-R6</strain>
        <plasmid evidence="6">phsal1</plasmid>
    </source>
</reference>
<dbReference type="GO" id="GO:0016881">
    <property type="term" value="F:acid-amino acid ligase activity"/>
    <property type="evidence" value="ECO:0007669"/>
    <property type="project" value="UniProtKB-ARBA"/>
</dbReference>
<proteinExistence type="predicted"/>
<organism evidence="4 6">
    <name type="scientific">Halobacterium salinarum (strain ATCC 33171 / DSM 3754 / JCM 8978 / NBRC 102687 / NCIMB 764 / 91-R6)</name>
    <dbReference type="NCBI Taxonomy" id="2597657"/>
    <lineage>
        <taxon>Archaea</taxon>
        <taxon>Methanobacteriati</taxon>
        <taxon>Methanobacteriota</taxon>
        <taxon>Stenosarchaea group</taxon>
        <taxon>Halobacteria</taxon>
        <taxon>Halobacteriales</taxon>
        <taxon>Halobacteriaceae</taxon>
        <taxon>Halobacterium</taxon>
    </lineage>
</organism>
<gene>
    <name evidence="4" type="primary">iucC</name>
    <name evidence="5" type="ORF">APQ99_02146</name>
    <name evidence="4" type="ORF">HBSAL_12120</name>
</gene>
<dbReference type="EMBL" id="VRYN01000008">
    <property type="protein sequence ID" value="TYO75016.1"/>
    <property type="molecule type" value="Genomic_DNA"/>
</dbReference>
<dbReference type="Gene3D" id="3.30.310.280">
    <property type="match status" value="1"/>
</dbReference>
<dbReference type="Gene3D" id="1.10.510.40">
    <property type="match status" value="1"/>
</dbReference>
<dbReference type="AlphaFoldDB" id="A0A4D6GWB9"/>
<dbReference type="GeneID" id="68695181"/>
<dbReference type="Pfam" id="PF06276">
    <property type="entry name" value="FhuF"/>
    <property type="match status" value="1"/>
</dbReference>
<reference evidence="4" key="3">
    <citation type="journal article" name="MicrobiologyOpen">
        <title>Whole-genome comparison between the type strain of Halobacterium salinarum (DSM 3754(T)) and the laboratory strains R1 and NRC-1.</title>
        <authorList>
            <person name="Pfeiffer F."/>
            <person name="Losensky G."/>
            <person name="Marchfelder A."/>
            <person name="Habermann B."/>
            <person name="Dyall-Smith M."/>
        </authorList>
    </citation>
    <scope>NUCLEOTIDE SEQUENCE</scope>
    <source>
        <strain evidence="4">91-R6</strain>
    </source>
</reference>
<reference evidence="5 7" key="2">
    <citation type="submission" date="2019-07" db="EMBL/GenBank/DDBJ databases">
        <title>Genomic Encyclopedia of Archaeal and Bacterial Type Strains, Phase II (KMG-II): from individual species to whole genera.</title>
        <authorList>
            <person name="Goeker M."/>
        </authorList>
    </citation>
    <scope>NUCLEOTIDE SEQUENCE [LARGE SCALE GENOMIC DNA]</scope>
    <source>
        <strain evidence="5 7">DSM 3754</strain>
    </source>
</reference>
<dbReference type="Proteomes" id="UP000323075">
    <property type="component" value="Unassembled WGS sequence"/>
</dbReference>
<evidence type="ECO:0000313" key="7">
    <source>
        <dbReference type="Proteomes" id="UP000323075"/>
    </source>
</evidence>